<sequence>MDKKMMYWLNESKENFDTAQILYRNNKFLETAFFCQLSTEKMLKAFIAKRTETMPPKIHNLLSLANKANLDNELSESQLEFLTDLNPFQLEGRYPGDREILLKKTPKSEFADLLKRTEVELQWLEQKLKSEK</sequence>
<feature type="domain" description="HEPN" evidence="1">
    <location>
        <begin position="9"/>
        <end position="120"/>
    </location>
</feature>
<dbReference type="SUPFAM" id="SSF81593">
    <property type="entry name" value="Nucleotidyltransferase substrate binding subunit/domain"/>
    <property type="match status" value="1"/>
</dbReference>
<organism evidence="2 3">
    <name type="scientific">Salicibibacter halophilus</name>
    <dbReference type="NCBI Taxonomy" id="2502791"/>
    <lineage>
        <taxon>Bacteria</taxon>
        <taxon>Bacillati</taxon>
        <taxon>Bacillota</taxon>
        <taxon>Bacilli</taxon>
        <taxon>Bacillales</taxon>
        <taxon>Bacillaceae</taxon>
        <taxon>Salicibibacter</taxon>
    </lineage>
</organism>
<dbReference type="EMBL" id="CP035485">
    <property type="protein sequence ID" value="QDI90533.1"/>
    <property type="molecule type" value="Genomic_DNA"/>
</dbReference>
<dbReference type="OrthoDB" id="9808176at2"/>
<name>A0A514LFD8_9BACI</name>
<dbReference type="Proteomes" id="UP000319756">
    <property type="component" value="Chromosome"/>
</dbReference>
<dbReference type="AlphaFoldDB" id="A0A514LFD8"/>
<accession>A0A514LFD8</accession>
<proteinExistence type="predicted"/>
<dbReference type="Pfam" id="PF05168">
    <property type="entry name" value="HEPN"/>
    <property type="match status" value="1"/>
</dbReference>
<protein>
    <submittedName>
        <fullName evidence="2">HEPN domain-containing protein</fullName>
    </submittedName>
</protein>
<evidence type="ECO:0000313" key="3">
    <source>
        <dbReference type="Proteomes" id="UP000319756"/>
    </source>
</evidence>
<evidence type="ECO:0000259" key="1">
    <source>
        <dbReference type="PROSITE" id="PS50910"/>
    </source>
</evidence>
<gene>
    <name evidence="2" type="ORF">EPH95_04525</name>
</gene>
<evidence type="ECO:0000313" key="2">
    <source>
        <dbReference type="EMBL" id="QDI90533.1"/>
    </source>
</evidence>
<dbReference type="RefSeq" id="WP_142087719.1">
    <property type="nucleotide sequence ID" value="NZ_CP035485.1"/>
</dbReference>
<dbReference type="InterPro" id="IPR007842">
    <property type="entry name" value="HEPN_dom"/>
</dbReference>
<dbReference type="Gene3D" id="1.20.120.330">
    <property type="entry name" value="Nucleotidyltransferases domain 2"/>
    <property type="match status" value="1"/>
</dbReference>
<reference evidence="3" key="1">
    <citation type="submission" date="2019-01" db="EMBL/GenBank/DDBJ databases">
        <title>Genomic analysis of Salicibibacter sp. NKC3-5.</title>
        <authorList>
            <person name="Oh Y.J."/>
        </authorList>
    </citation>
    <scope>NUCLEOTIDE SEQUENCE [LARGE SCALE GENOMIC DNA]</scope>
    <source>
        <strain evidence="3">NKC3-5</strain>
    </source>
</reference>
<dbReference type="PROSITE" id="PS50910">
    <property type="entry name" value="HEPN"/>
    <property type="match status" value="1"/>
</dbReference>
<keyword evidence="3" id="KW-1185">Reference proteome</keyword>
<dbReference type="KEGG" id="sale:EPH95_04525"/>
<dbReference type="SMART" id="SM00748">
    <property type="entry name" value="HEPN"/>
    <property type="match status" value="1"/>
</dbReference>